<sequence>MWRNVWNVRRGKIRLVTAPTAAKRLPPQKYFVHAAANGFNMEEKGYKMTRQQIEQIRLESMKQYGFGPEAMKLLKVCANCGATVSAEQQTCGECGSGLPQETLYQFYLNLHHRCPVCETALSDNAIFCPNCGAMLTAKRKERNEGF</sequence>
<dbReference type="AlphaFoldDB" id="A0A6N7WFJ3"/>
<accession>A0A6N7WFJ3</accession>
<dbReference type="InterPro" id="IPR025874">
    <property type="entry name" value="DZR"/>
</dbReference>
<gene>
    <name evidence="2" type="ORF">FYJ45_14665</name>
</gene>
<evidence type="ECO:0000313" key="3">
    <source>
        <dbReference type="Proteomes" id="UP000436047"/>
    </source>
</evidence>
<reference evidence="2 3" key="1">
    <citation type="submission" date="2019-08" db="EMBL/GenBank/DDBJ databases">
        <title>In-depth cultivation of the pig gut microbiome towards novel bacterial diversity and tailored functional studies.</title>
        <authorList>
            <person name="Wylensek D."/>
            <person name="Hitch T.C.A."/>
            <person name="Clavel T."/>
        </authorList>
    </citation>
    <scope>NUCLEOTIDE SEQUENCE [LARGE SCALE GENOMIC DNA]</scope>
    <source>
        <strain evidence="2 3">WCA-389-WT-23B</strain>
    </source>
</reference>
<evidence type="ECO:0000313" key="2">
    <source>
        <dbReference type="EMBL" id="MSS89483.1"/>
    </source>
</evidence>
<dbReference type="Proteomes" id="UP000436047">
    <property type="component" value="Unassembled WGS sequence"/>
</dbReference>
<dbReference type="Pfam" id="PF12773">
    <property type="entry name" value="DZR"/>
    <property type="match status" value="1"/>
</dbReference>
<proteinExistence type="predicted"/>
<dbReference type="EMBL" id="VUMI01000023">
    <property type="protein sequence ID" value="MSS89483.1"/>
    <property type="molecule type" value="Genomic_DNA"/>
</dbReference>
<feature type="domain" description="DZANK-type" evidence="1">
    <location>
        <begin position="77"/>
        <end position="132"/>
    </location>
</feature>
<protein>
    <submittedName>
        <fullName evidence="2">Zinc ribbon domain-containing protein</fullName>
    </submittedName>
</protein>
<keyword evidence="3" id="KW-1185">Reference proteome</keyword>
<name>A0A6N7WFJ3_9FIRM</name>
<comment type="caution">
    <text evidence="2">The sequence shown here is derived from an EMBL/GenBank/DDBJ whole genome shotgun (WGS) entry which is preliminary data.</text>
</comment>
<evidence type="ECO:0000259" key="1">
    <source>
        <dbReference type="Pfam" id="PF12773"/>
    </source>
</evidence>
<organism evidence="2 3">
    <name type="scientific">Eisenbergiella porci</name>
    <dbReference type="NCBI Taxonomy" id="2652274"/>
    <lineage>
        <taxon>Bacteria</taxon>
        <taxon>Bacillati</taxon>
        <taxon>Bacillota</taxon>
        <taxon>Clostridia</taxon>
        <taxon>Lachnospirales</taxon>
        <taxon>Lachnospiraceae</taxon>
        <taxon>Eisenbergiella</taxon>
    </lineage>
</organism>